<organism evidence="1 2">
    <name type="scientific">Eiseniibacteriota bacterium</name>
    <dbReference type="NCBI Taxonomy" id="2212470"/>
    <lineage>
        <taxon>Bacteria</taxon>
        <taxon>Candidatus Eiseniibacteriota</taxon>
    </lineage>
</organism>
<gene>
    <name evidence="1" type="ORF">E6K81_15110</name>
</gene>
<accession>A0A538U0H9</accession>
<dbReference type="AlphaFoldDB" id="A0A538U0H9"/>
<dbReference type="EMBL" id="VBPB01000316">
    <property type="protein sequence ID" value="TMQ69368.1"/>
    <property type="molecule type" value="Genomic_DNA"/>
</dbReference>
<comment type="caution">
    <text evidence="1">The sequence shown here is derived from an EMBL/GenBank/DDBJ whole genome shotgun (WGS) entry which is preliminary data.</text>
</comment>
<evidence type="ECO:0000313" key="2">
    <source>
        <dbReference type="Proteomes" id="UP000319771"/>
    </source>
</evidence>
<protein>
    <submittedName>
        <fullName evidence="1">Uncharacterized protein</fullName>
    </submittedName>
</protein>
<dbReference type="Gene3D" id="2.60.40.3800">
    <property type="match status" value="1"/>
</dbReference>
<evidence type="ECO:0000313" key="1">
    <source>
        <dbReference type="EMBL" id="TMQ69368.1"/>
    </source>
</evidence>
<dbReference type="InterPro" id="IPR038490">
    <property type="entry name" value="Gingipain_propep_sf"/>
</dbReference>
<reference evidence="1 2" key="1">
    <citation type="journal article" date="2019" name="Nat. Microbiol.">
        <title>Mediterranean grassland soil C-N compound turnover is dependent on rainfall and depth, and is mediated by genomically divergent microorganisms.</title>
        <authorList>
            <person name="Diamond S."/>
            <person name="Andeer P.F."/>
            <person name="Li Z."/>
            <person name="Crits-Christoph A."/>
            <person name="Burstein D."/>
            <person name="Anantharaman K."/>
            <person name="Lane K.R."/>
            <person name="Thomas B.C."/>
            <person name="Pan C."/>
            <person name="Northen T.R."/>
            <person name="Banfield J.F."/>
        </authorList>
    </citation>
    <scope>NUCLEOTIDE SEQUENCE [LARGE SCALE GENOMIC DNA]</scope>
    <source>
        <strain evidence="1">WS_11</strain>
    </source>
</reference>
<name>A0A538U0H9_UNCEI</name>
<dbReference type="Proteomes" id="UP000319771">
    <property type="component" value="Unassembled WGS sequence"/>
</dbReference>
<proteinExistence type="predicted"/>
<feature type="non-terminal residue" evidence="1">
    <location>
        <position position="115"/>
    </location>
</feature>
<sequence length="115" mass="11254">MPATSGAIRFAVVVPAPALEPAQEGGSAVRLSLDGYQGTGQPGGPALPERIVTVAVPPAGEVAIAVAGSEREVREGVDLAPADGSPGVGAARLGPRRAPVATATGGRARLLGVGW</sequence>